<keyword evidence="2" id="KW-1185">Reference proteome</keyword>
<dbReference type="EnsemblMetazoa" id="XM_038019980.1">
    <property type="protein sequence ID" value="XP_037875908.1"/>
    <property type="gene ID" value="LOC119630467"/>
</dbReference>
<proteinExistence type="predicted"/>
<name>A0A8R2RAW3_BOMMO</name>
<dbReference type="AlphaFoldDB" id="A0A8R2RAW3"/>
<evidence type="ECO:0000313" key="2">
    <source>
        <dbReference type="Proteomes" id="UP000005204"/>
    </source>
</evidence>
<reference evidence="2" key="1">
    <citation type="journal article" date="2008" name="Insect Biochem. Mol. Biol.">
        <title>The genome of a lepidopteran model insect, the silkworm Bombyx mori.</title>
        <authorList>
            <consortium name="International Silkworm Genome Consortium"/>
        </authorList>
    </citation>
    <scope>NUCLEOTIDE SEQUENCE [LARGE SCALE GENOMIC DNA]</scope>
    <source>
        <strain evidence="2">p50T</strain>
    </source>
</reference>
<accession>A0A8R2RAW3</accession>
<protein>
    <submittedName>
        <fullName evidence="1">Uncharacterized protein</fullName>
    </submittedName>
</protein>
<sequence length="120" mass="13793">MASIFKYRMEAVLVTKSKKCRRFTKLWLLAEFGVPRPFPVWKAVGVQQKQEDIIRTYQASAIMKTWSLYALVTPCTISYRCQGTLRSRHRIHQKKASFASNLGQIHQKKASFASNLGQLS</sequence>
<organism evidence="1 2">
    <name type="scientific">Bombyx mori</name>
    <name type="common">Silk moth</name>
    <dbReference type="NCBI Taxonomy" id="7091"/>
    <lineage>
        <taxon>Eukaryota</taxon>
        <taxon>Metazoa</taxon>
        <taxon>Ecdysozoa</taxon>
        <taxon>Arthropoda</taxon>
        <taxon>Hexapoda</taxon>
        <taxon>Insecta</taxon>
        <taxon>Pterygota</taxon>
        <taxon>Neoptera</taxon>
        <taxon>Endopterygota</taxon>
        <taxon>Lepidoptera</taxon>
        <taxon>Glossata</taxon>
        <taxon>Ditrysia</taxon>
        <taxon>Bombycoidea</taxon>
        <taxon>Bombycidae</taxon>
        <taxon>Bombycinae</taxon>
        <taxon>Bombyx</taxon>
    </lineage>
</organism>
<reference evidence="1" key="2">
    <citation type="submission" date="2022-06" db="UniProtKB">
        <authorList>
            <consortium name="EnsemblMetazoa"/>
        </authorList>
    </citation>
    <scope>IDENTIFICATION</scope>
    <source>
        <strain evidence="1">p50T (Dazao)</strain>
    </source>
</reference>
<dbReference type="Proteomes" id="UP000005204">
    <property type="component" value="Unassembled WGS sequence"/>
</dbReference>
<evidence type="ECO:0000313" key="1">
    <source>
        <dbReference type="EnsemblMetazoa" id="XP_037875908.1"/>
    </source>
</evidence>